<protein>
    <recommendedName>
        <fullName evidence="9">4,4'-diaponeurosporenoate glycosyltransferase</fullName>
    </recommendedName>
</protein>
<proteinExistence type="inferred from homology"/>
<reference evidence="11 12" key="1">
    <citation type="submission" date="2016-06" db="EMBL/GenBank/DDBJ databases">
        <authorList>
            <person name="Sutton G."/>
            <person name="Brinkac L."/>
            <person name="Sanka R."/>
            <person name="Adams M."/>
            <person name="Lau E."/>
            <person name="Garcia-Basteiro A."/>
            <person name="Lopez-Varela E."/>
            <person name="Palencia S."/>
        </authorList>
    </citation>
    <scope>NUCLEOTIDE SEQUENCE [LARGE SCALE GENOMIC DNA]</scope>
    <source>
        <strain evidence="11 12">1164983.0</strain>
    </source>
</reference>
<dbReference type="RefSeq" id="WP_065055970.1">
    <property type="nucleotide sequence ID" value="NZ_LZKW01000357.1"/>
</dbReference>
<comment type="pathway">
    <text evidence="7">Carotenoid biosynthesis; staphyloxanthin biosynthesis; staphyloxanthin from farnesyl diphosphate: step 4/5.</text>
</comment>
<keyword evidence="5" id="KW-0472">Membrane</keyword>
<dbReference type="InterPro" id="IPR029044">
    <property type="entry name" value="Nucleotide-diphossugar_trans"/>
</dbReference>
<comment type="caution">
    <text evidence="11">The sequence shown here is derived from an EMBL/GenBank/DDBJ whole genome shotgun (WGS) entry which is preliminary data.</text>
</comment>
<dbReference type="Gene3D" id="3.90.550.10">
    <property type="entry name" value="Spore Coat Polysaccharide Biosynthesis Protein SpsA, Chain A"/>
    <property type="match status" value="1"/>
</dbReference>
<dbReference type="GO" id="GO:0005886">
    <property type="term" value="C:plasma membrane"/>
    <property type="evidence" value="ECO:0007669"/>
    <property type="project" value="UniProtKB-SubCell"/>
</dbReference>
<sequence length="224" mass="23938">MSTAVPCAYSAAAVVIPAHNDRAKLPACLRAVLTAALCAPIPVTVVVVLDGCDDASDELAGEYGPDVHFISVDVHNVGTARAVGFGYARSLFGDGDARTWFATVDADSRVDPRWLLEQLRSGADMVVGVMRCYEAGTHARQSQQEVIDGDMGFSARAYRHVGGFRTLATGEKADLVERFEAAGYHIHRDTGLSVITSKRIQARDPYGFADYLTQLGRTAAGDCA</sequence>
<gene>
    <name evidence="11" type="ORF">A5628_04105</name>
</gene>
<evidence type="ECO:0000313" key="12">
    <source>
        <dbReference type="Proteomes" id="UP000093894"/>
    </source>
</evidence>
<dbReference type="SUPFAM" id="SSF53448">
    <property type="entry name" value="Nucleotide-diphospho-sugar transferases"/>
    <property type="match status" value="1"/>
</dbReference>
<keyword evidence="2" id="KW-1003">Cell membrane</keyword>
<evidence type="ECO:0000313" key="11">
    <source>
        <dbReference type="EMBL" id="OBJ62007.1"/>
    </source>
</evidence>
<dbReference type="GO" id="GO:0016757">
    <property type="term" value="F:glycosyltransferase activity"/>
    <property type="evidence" value="ECO:0007669"/>
    <property type="project" value="UniProtKB-KW"/>
</dbReference>
<feature type="domain" description="Glycosyltransferase 2-like" evidence="10">
    <location>
        <begin position="14"/>
        <end position="146"/>
    </location>
</feature>
<evidence type="ECO:0000256" key="6">
    <source>
        <dbReference type="ARBA" id="ARBA00037281"/>
    </source>
</evidence>
<dbReference type="AlphaFoldDB" id="A0A853M615"/>
<comment type="similarity">
    <text evidence="8">Belongs to the glycosyltransferase 2 family. CrtQ subfamily.</text>
</comment>
<dbReference type="Proteomes" id="UP000093894">
    <property type="component" value="Unassembled WGS sequence"/>
</dbReference>
<evidence type="ECO:0000256" key="5">
    <source>
        <dbReference type="ARBA" id="ARBA00023136"/>
    </source>
</evidence>
<evidence type="ECO:0000256" key="1">
    <source>
        <dbReference type="ARBA" id="ARBA00004236"/>
    </source>
</evidence>
<dbReference type="EMBL" id="LZLG01000047">
    <property type="protein sequence ID" value="OBJ62007.1"/>
    <property type="molecule type" value="Genomic_DNA"/>
</dbReference>
<dbReference type="Pfam" id="PF00535">
    <property type="entry name" value="Glycos_transf_2"/>
    <property type="match status" value="1"/>
</dbReference>
<evidence type="ECO:0000256" key="9">
    <source>
        <dbReference type="ARBA" id="ARBA00040345"/>
    </source>
</evidence>
<evidence type="ECO:0000256" key="4">
    <source>
        <dbReference type="ARBA" id="ARBA00022679"/>
    </source>
</evidence>
<comment type="function">
    <text evidence="6">Catalyzes the glycosylation of 4,4'-diaponeurosporenoate, i.e. the esterification of glucose at the C1'' position with the carboxyl group of 4,4'-diaponeurosporenic acid, to form glycosyl-4,4'-diaponeurosporenoate. This is a step in the biosynthesis of staphyloxanthin, an orange pigment present in most staphylococci strains.</text>
</comment>
<dbReference type="PANTHER" id="PTHR43646">
    <property type="entry name" value="GLYCOSYLTRANSFERASE"/>
    <property type="match status" value="1"/>
</dbReference>
<name>A0A853M615_9MYCO</name>
<evidence type="ECO:0000256" key="7">
    <source>
        <dbReference type="ARBA" id="ARBA00037904"/>
    </source>
</evidence>
<evidence type="ECO:0000256" key="8">
    <source>
        <dbReference type="ARBA" id="ARBA00038120"/>
    </source>
</evidence>
<dbReference type="InterPro" id="IPR001173">
    <property type="entry name" value="Glyco_trans_2-like"/>
</dbReference>
<evidence type="ECO:0000256" key="3">
    <source>
        <dbReference type="ARBA" id="ARBA00022676"/>
    </source>
</evidence>
<keyword evidence="4 11" id="KW-0808">Transferase</keyword>
<accession>A0A853M615</accession>
<keyword evidence="3" id="KW-0328">Glycosyltransferase</keyword>
<evidence type="ECO:0000256" key="2">
    <source>
        <dbReference type="ARBA" id="ARBA00022475"/>
    </source>
</evidence>
<dbReference type="PANTHER" id="PTHR43646:SF2">
    <property type="entry name" value="GLYCOSYLTRANSFERASE 2-LIKE DOMAIN-CONTAINING PROTEIN"/>
    <property type="match status" value="1"/>
</dbReference>
<evidence type="ECO:0000259" key="10">
    <source>
        <dbReference type="Pfam" id="PF00535"/>
    </source>
</evidence>
<comment type="subcellular location">
    <subcellularLocation>
        <location evidence="1">Cell membrane</location>
    </subcellularLocation>
</comment>
<organism evidence="11 12">
    <name type="scientific">Mycobacterium colombiense</name>
    <dbReference type="NCBI Taxonomy" id="339268"/>
    <lineage>
        <taxon>Bacteria</taxon>
        <taxon>Bacillati</taxon>
        <taxon>Actinomycetota</taxon>
        <taxon>Actinomycetes</taxon>
        <taxon>Mycobacteriales</taxon>
        <taxon>Mycobacteriaceae</taxon>
        <taxon>Mycobacterium</taxon>
        <taxon>Mycobacterium avium complex (MAC)</taxon>
    </lineage>
</organism>